<protein>
    <submittedName>
        <fullName evidence="1">Uncharacterized protein</fullName>
    </submittedName>
</protein>
<organism evidence="1 2">
    <name type="scientific">Rubus argutus</name>
    <name type="common">Southern blackberry</name>
    <dbReference type="NCBI Taxonomy" id="59490"/>
    <lineage>
        <taxon>Eukaryota</taxon>
        <taxon>Viridiplantae</taxon>
        <taxon>Streptophyta</taxon>
        <taxon>Embryophyta</taxon>
        <taxon>Tracheophyta</taxon>
        <taxon>Spermatophyta</taxon>
        <taxon>Magnoliopsida</taxon>
        <taxon>eudicotyledons</taxon>
        <taxon>Gunneridae</taxon>
        <taxon>Pentapetalae</taxon>
        <taxon>rosids</taxon>
        <taxon>fabids</taxon>
        <taxon>Rosales</taxon>
        <taxon>Rosaceae</taxon>
        <taxon>Rosoideae</taxon>
        <taxon>Rosoideae incertae sedis</taxon>
        <taxon>Rubus</taxon>
    </lineage>
</organism>
<evidence type="ECO:0000313" key="1">
    <source>
        <dbReference type="EMBL" id="KAK9922337.1"/>
    </source>
</evidence>
<name>A0AAW1WG70_RUBAR</name>
<reference evidence="1 2" key="1">
    <citation type="journal article" date="2023" name="G3 (Bethesda)">
        <title>A chromosome-length genome assembly and annotation of blackberry (Rubus argutus, cv. 'Hillquist').</title>
        <authorList>
            <person name="Bruna T."/>
            <person name="Aryal R."/>
            <person name="Dudchenko O."/>
            <person name="Sargent D.J."/>
            <person name="Mead D."/>
            <person name="Buti M."/>
            <person name="Cavallini A."/>
            <person name="Hytonen T."/>
            <person name="Andres J."/>
            <person name="Pham M."/>
            <person name="Weisz D."/>
            <person name="Mascagni F."/>
            <person name="Usai G."/>
            <person name="Natali L."/>
            <person name="Bassil N."/>
            <person name="Fernandez G.E."/>
            <person name="Lomsadze A."/>
            <person name="Armour M."/>
            <person name="Olukolu B."/>
            <person name="Poorten T."/>
            <person name="Britton C."/>
            <person name="Davik J."/>
            <person name="Ashrafi H."/>
            <person name="Aiden E.L."/>
            <person name="Borodovsky M."/>
            <person name="Worthington M."/>
        </authorList>
    </citation>
    <scope>NUCLEOTIDE SEQUENCE [LARGE SCALE GENOMIC DNA]</scope>
    <source>
        <strain evidence="1">PI 553951</strain>
    </source>
</reference>
<dbReference type="AlphaFoldDB" id="A0AAW1WG70"/>
<gene>
    <name evidence="1" type="ORF">M0R45_030805</name>
</gene>
<dbReference type="Proteomes" id="UP001457282">
    <property type="component" value="Unassembled WGS sequence"/>
</dbReference>
<dbReference type="EMBL" id="JBEDUW010000006">
    <property type="protein sequence ID" value="KAK9922337.1"/>
    <property type="molecule type" value="Genomic_DNA"/>
</dbReference>
<evidence type="ECO:0000313" key="2">
    <source>
        <dbReference type="Proteomes" id="UP001457282"/>
    </source>
</evidence>
<proteinExistence type="predicted"/>
<sequence length="233" mass="26718">MELLSSSVDLSTGFNTKVTKDMTEVKSEWCAINRNLNSISSTVSRMEPEIACLRSTFGRMETSLAVLKSEGLNGIVSCDESLDLKAAYLYERQSNCWFMLTFYGIVQFHEVFADDLRRFPDLYVKLSSIKVIYPKVDPFIVNIFDSGICVFRNMQHYRKRWYHRFHSADQRVRLGLELVDNPKNEVIRVVRSAISTHEQLHEATNCNSLASDLKDGVNKDPLLTSCSIAFRPR</sequence>
<keyword evidence="2" id="KW-1185">Reference proteome</keyword>
<comment type="caution">
    <text evidence="1">The sequence shown here is derived from an EMBL/GenBank/DDBJ whole genome shotgun (WGS) entry which is preliminary data.</text>
</comment>
<accession>A0AAW1WG70</accession>